<dbReference type="AlphaFoldDB" id="A0ABD1HSK4"/>
<accession>A0ABD1HSK4</accession>
<evidence type="ECO:0000313" key="1">
    <source>
        <dbReference type="EMBL" id="KAL1558218.1"/>
    </source>
</evidence>
<gene>
    <name evidence="1" type="ORF">AAHA92_08711</name>
</gene>
<reference evidence="1 2" key="1">
    <citation type="submission" date="2024-06" db="EMBL/GenBank/DDBJ databases">
        <title>A chromosome level genome sequence of Diviner's sage (Salvia divinorum).</title>
        <authorList>
            <person name="Ford S.A."/>
            <person name="Ro D.-K."/>
            <person name="Ness R.W."/>
            <person name="Phillips M.A."/>
        </authorList>
    </citation>
    <scope>NUCLEOTIDE SEQUENCE [LARGE SCALE GENOMIC DNA]</scope>
    <source>
        <strain evidence="1">SAF-2024a</strain>
        <tissue evidence="1">Leaf</tissue>
    </source>
</reference>
<dbReference type="Proteomes" id="UP001567538">
    <property type="component" value="Unassembled WGS sequence"/>
</dbReference>
<name>A0ABD1HSK4_SALDI</name>
<evidence type="ECO:0000313" key="2">
    <source>
        <dbReference type="Proteomes" id="UP001567538"/>
    </source>
</evidence>
<proteinExistence type="predicted"/>
<keyword evidence="2" id="KW-1185">Reference proteome</keyword>
<dbReference type="EMBL" id="JBEAFC010000004">
    <property type="protein sequence ID" value="KAL1558218.1"/>
    <property type="molecule type" value="Genomic_DNA"/>
</dbReference>
<comment type="caution">
    <text evidence="1">The sequence shown here is derived from an EMBL/GenBank/DDBJ whole genome shotgun (WGS) entry which is preliminary data.</text>
</comment>
<sequence length="109" mass="11829">MAENEVLEQLGSGSSVASFHIFPQNHPMTIKLSEDNNLIWKQHVLSVVRGYGLEGYLTGEQVPPPRIITSTNPNSKATEVVPNPASPAGTCKIKDCLIGCSLLSLKVQW</sequence>
<organism evidence="1 2">
    <name type="scientific">Salvia divinorum</name>
    <name type="common">Maria pastora</name>
    <name type="synonym">Diviner's sage</name>
    <dbReference type="NCBI Taxonomy" id="28513"/>
    <lineage>
        <taxon>Eukaryota</taxon>
        <taxon>Viridiplantae</taxon>
        <taxon>Streptophyta</taxon>
        <taxon>Embryophyta</taxon>
        <taxon>Tracheophyta</taxon>
        <taxon>Spermatophyta</taxon>
        <taxon>Magnoliopsida</taxon>
        <taxon>eudicotyledons</taxon>
        <taxon>Gunneridae</taxon>
        <taxon>Pentapetalae</taxon>
        <taxon>asterids</taxon>
        <taxon>lamiids</taxon>
        <taxon>Lamiales</taxon>
        <taxon>Lamiaceae</taxon>
        <taxon>Nepetoideae</taxon>
        <taxon>Mentheae</taxon>
        <taxon>Salviinae</taxon>
        <taxon>Salvia</taxon>
        <taxon>Salvia subgen. Calosphace</taxon>
    </lineage>
</organism>
<protein>
    <submittedName>
        <fullName evidence="1">Uncharacterized protein</fullName>
    </submittedName>
</protein>